<dbReference type="NCBIfam" id="TIGR00669">
    <property type="entry name" value="asnA"/>
    <property type="match status" value="1"/>
</dbReference>
<evidence type="ECO:0000256" key="5">
    <source>
        <dbReference type="ARBA" id="ARBA00022840"/>
    </source>
</evidence>
<proteinExistence type="inferred from homology"/>
<dbReference type="GO" id="GO:0005524">
    <property type="term" value="F:ATP binding"/>
    <property type="evidence" value="ECO:0007669"/>
    <property type="project" value="UniProtKB-UniRule"/>
</dbReference>
<keyword evidence="3 7" id="KW-0028">Amino-acid biosynthesis</keyword>
<dbReference type="HOGENOM" id="CLU_071543_0_0_10"/>
<evidence type="ECO:0000256" key="2">
    <source>
        <dbReference type="ARBA" id="ARBA00022598"/>
    </source>
</evidence>
<comment type="similarity">
    <text evidence="7">Belongs to the class-II aminoacyl-tRNA synthetase family. AsnA subfamily.</text>
</comment>
<keyword evidence="11" id="KW-1185">Reference proteome</keyword>
<dbReference type="InterPro" id="IPR006195">
    <property type="entry name" value="aa-tRNA-synth_II"/>
</dbReference>
<evidence type="ECO:0000313" key="10">
    <source>
        <dbReference type="EMBL" id="EFB36107.1"/>
    </source>
</evidence>
<evidence type="ECO:0000259" key="9">
    <source>
        <dbReference type="PROSITE" id="PS50862"/>
    </source>
</evidence>
<dbReference type="Proteomes" id="UP000004477">
    <property type="component" value="Unassembled WGS sequence"/>
</dbReference>
<dbReference type="EC" id="6.3.1.1" evidence="7 8"/>
<protein>
    <recommendedName>
        <fullName evidence="7 8">Aspartate--ammonia ligase</fullName>
        <ecNumber evidence="7 8">6.3.1.1</ecNumber>
    </recommendedName>
    <alternativeName>
        <fullName evidence="7">Asparagine synthetase A</fullName>
    </alternativeName>
</protein>
<gene>
    <name evidence="7 10" type="primary">asnA</name>
    <name evidence="10" type="ORF">PREVCOP_04530</name>
</gene>
<comment type="catalytic activity">
    <reaction evidence="7">
        <text>L-aspartate + NH4(+) + ATP = L-asparagine + AMP + diphosphate + H(+)</text>
        <dbReference type="Rhea" id="RHEA:11372"/>
        <dbReference type="ChEBI" id="CHEBI:15378"/>
        <dbReference type="ChEBI" id="CHEBI:28938"/>
        <dbReference type="ChEBI" id="CHEBI:29991"/>
        <dbReference type="ChEBI" id="CHEBI:30616"/>
        <dbReference type="ChEBI" id="CHEBI:33019"/>
        <dbReference type="ChEBI" id="CHEBI:58048"/>
        <dbReference type="ChEBI" id="CHEBI:456215"/>
        <dbReference type="EC" id="6.3.1.1"/>
    </reaction>
</comment>
<evidence type="ECO:0000256" key="8">
    <source>
        <dbReference type="NCBIfam" id="TIGR00669"/>
    </source>
</evidence>
<dbReference type="PaxDb" id="537011-PREVCOP_04530"/>
<evidence type="ECO:0000256" key="7">
    <source>
        <dbReference type="HAMAP-Rule" id="MF_00555"/>
    </source>
</evidence>
<dbReference type="AlphaFoldDB" id="D1PBF0"/>
<evidence type="ECO:0000313" key="11">
    <source>
        <dbReference type="Proteomes" id="UP000004477"/>
    </source>
</evidence>
<dbReference type="PROSITE" id="PS50862">
    <property type="entry name" value="AA_TRNA_LIGASE_II"/>
    <property type="match status" value="1"/>
</dbReference>
<evidence type="ECO:0000256" key="1">
    <source>
        <dbReference type="ARBA" id="ARBA00022490"/>
    </source>
</evidence>
<dbReference type="PANTHER" id="PTHR30073:SF5">
    <property type="entry name" value="ASPARTATE--AMMONIA LIGASE"/>
    <property type="match status" value="1"/>
</dbReference>
<dbReference type="STRING" id="537011.PREVCOP_04530"/>
<keyword evidence="4 7" id="KW-0547">Nucleotide-binding</keyword>
<keyword evidence="2 7" id="KW-0436">Ligase</keyword>
<evidence type="ECO:0000256" key="6">
    <source>
        <dbReference type="ARBA" id="ARBA00022888"/>
    </source>
</evidence>
<accession>D1PBF0</accession>
<dbReference type="EMBL" id="ACBX02000011">
    <property type="protein sequence ID" value="EFB36107.1"/>
    <property type="molecule type" value="Genomic_DNA"/>
</dbReference>
<keyword evidence="5 7" id="KW-0067">ATP-binding</keyword>
<dbReference type="GO" id="GO:0005829">
    <property type="term" value="C:cytosol"/>
    <property type="evidence" value="ECO:0007669"/>
    <property type="project" value="TreeGrafter"/>
</dbReference>
<comment type="pathway">
    <text evidence="7">Amino-acid biosynthesis; L-asparagine biosynthesis; L-asparagine from L-aspartate (ammonia route): step 1/1.</text>
</comment>
<dbReference type="SUPFAM" id="SSF55681">
    <property type="entry name" value="Class II aaRS and biotin synthetases"/>
    <property type="match status" value="1"/>
</dbReference>
<dbReference type="GO" id="GO:0070981">
    <property type="term" value="P:L-asparagine biosynthetic process"/>
    <property type="evidence" value="ECO:0007669"/>
    <property type="project" value="UniProtKB-UniRule"/>
</dbReference>
<name>D1PBF0_9BACT</name>
<organism evidence="10 11">
    <name type="scientific">Segatella copri DSM 18205</name>
    <dbReference type="NCBI Taxonomy" id="537011"/>
    <lineage>
        <taxon>Bacteria</taxon>
        <taxon>Pseudomonadati</taxon>
        <taxon>Bacteroidota</taxon>
        <taxon>Bacteroidia</taxon>
        <taxon>Bacteroidales</taxon>
        <taxon>Prevotellaceae</taxon>
        <taxon>Segatella</taxon>
    </lineage>
</organism>
<dbReference type="PIRSF" id="PIRSF001555">
    <property type="entry name" value="Asp_ammon_ligase"/>
    <property type="match status" value="1"/>
</dbReference>
<dbReference type="CDD" id="cd00645">
    <property type="entry name" value="AsnA"/>
    <property type="match status" value="1"/>
</dbReference>
<reference evidence="10" key="1">
    <citation type="submission" date="2009-11" db="EMBL/GenBank/DDBJ databases">
        <authorList>
            <person name="Weinstock G."/>
            <person name="Sodergren E."/>
            <person name="Clifton S."/>
            <person name="Fulton L."/>
            <person name="Fulton B."/>
            <person name="Courtney L."/>
            <person name="Fronick C."/>
            <person name="Harrison M."/>
            <person name="Strong C."/>
            <person name="Farmer C."/>
            <person name="Delahaunty K."/>
            <person name="Markovic C."/>
            <person name="Hall O."/>
            <person name="Minx P."/>
            <person name="Tomlinson C."/>
            <person name="Mitreva M."/>
            <person name="Nelson J."/>
            <person name="Hou S."/>
            <person name="Wollam A."/>
            <person name="Pepin K.H."/>
            <person name="Johnson M."/>
            <person name="Bhonagiri V."/>
            <person name="Nash W.E."/>
            <person name="Warren W."/>
            <person name="Chinwalla A."/>
            <person name="Mardis E.R."/>
            <person name="Wilson R.K."/>
        </authorList>
    </citation>
    <scope>NUCLEOTIDE SEQUENCE [LARGE SCALE GENOMIC DNA]</scope>
    <source>
        <strain evidence="10">DSM 18205</strain>
    </source>
</reference>
<dbReference type="Gene3D" id="3.30.930.10">
    <property type="entry name" value="Bira Bifunctional Protein, Domain 2"/>
    <property type="match status" value="1"/>
</dbReference>
<dbReference type="InterPro" id="IPR004618">
    <property type="entry name" value="AsnA"/>
</dbReference>
<dbReference type="InterPro" id="IPR045864">
    <property type="entry name" value="aa-tRNA-synth_II/BPL/LPL"/>
</dbReference>
<dbReference type="GO" id="GO:0004071">
    <property type="term" value="F:aspartate-ammonia ligase activity"/>
    <property type="evidence" value="ECO:0007669"/>
    <property type="project" value="UniProtKB-UniRule"/>
</dbReference>
<comment type="caution">
    <text evidence="10">The sequence shown here is derived from an EMBL/GenBank/DDBJ whole genome shotgun (WGS) entry which is preliminary data.</text>
</comment>
<dbReference type="PANTHER" id="PTHR30073">
    <property type="entry name" value="ASPARTATE--AMMONIA LIGASE"/>
    <property type="match status" value="1"/>
</dbReference>
<comment type="subcellular location">
    <subcellularLocation>
        <location evidence="7">Cytoplasm</location>
    </subcellularLocation>
</comment>
<dbReference type="HAMAP" id="MF_00555">
    <property type="entry name" value="AsnA"/>
    <property type="match status" value="1"/>
</dbReference>
<evidence type="ECO:0000256" key="3">
    <source>
        <dbReference type="ARBA" id="ARBA00022605"/>
    </source>
</evidence>
<sequence>MLLKNLKMLSFCEKIRKNACRLIIILYLCSANTKYEIKMSNLIKPEGYKALLDMRQTEMGIKMIKEFFQQNLSTELRLRRVTAPLFVLKGLGINDDLNGVERPVSFPIKDLGEAQAEVVHSLAKWKRLTLAEYEIEPAYGVYTDMNAIRADEELDNLHSLYVDQWDWEAVITKEDRTIAFLENIVRRIYGAILRTEFLACEHYPQLKPFLPKDIHFIHAQDLLDMYPDLSPKEREDAICKKYGAVFVEGIGGKLSDGKKHDGRAPDYDDWSTVAENGKMGLNGDILIWYPVLGRSFELSSMGIRVDKESLLRQLKLEGKEDREKLYFHQQLLNDKLPLSIGGGIGQSRLCMVLLHKAHIGEIQASIWSEEMRKEAEEAGMNLI</sequence>
<feature type="domain" description="Aminoacyl-transfer RNA synthetases class-II family profile" evidence="9">
    <location>
        <begin position="146"/>
        <end position="359"/>
    </location>
</feature>
<dbReference type="UniPathway" id="UPA00134">
    <property type="reaction ID" value="UER00194"/>
</dbReference>
<keyword evidence="6 7" id="KW-0061">Asparagine biosynthesis</keyword>
<dbReference type="Pfam" id="PF03590">
    <property type="entry name" value="AsnA"/>
    <property type="match status" value="1"/>
</dbReference>
<keyword evidence="1 7" id="KW-0963">Cytoplasm</keyword>
<evidence type="ECO:0000256" key="4">
    <source>
        <dbReference type="ARBA" id="ARBA00022741"/>
    </source>
</evidence>